<reference evidence="13" key="2">
    <citation type="submission" date="2020-09" db="EMBL/GenBank/DDBJ databases">
        <authorList>
            <person name="Sun Q."/>
            <person name="Zhou Y."/>
        </authorList>
    </citation>
    <scope>NUCLEOTIDE SEQUENCE</scope>
    <source>
        <strain evidence="13">CGMCC 1.12921</strain>
    </source>
</reference>
<keyword evidence="6" id="KW-0067">ATP-binding</keyword>
<evidence type="ECO:0000259" key="11">
    <source>
        <dbReference type="Pfam" id="PF00133"/>
    </source>
</evidence>
<dbReference type="Pfam" id="PF08264">
    <property type="entry name" value="Anticodon_1"/>
    <property type="match status" value="1"/>
</dbReference>
<evidence type="ECO:0000256" key="2">
    <source>
        <dbReference type="ARBA" id="ARBA00013169"/>
    </source>
</evidence>
<evidence type="ECO:0000256" key="7">
    <source>
        <dbReference type="ARBA" id="ARBA00022917"/>
    </source>
</evidence>
<feature type="domain" description="Methionyl/Valyl/Leucyl/Isoleucyl-tRNA synthetase anticodon-binding" evidence="12">
    <location>
        <begin position="627"/>
        <end position="778"/>
    </location>
</feature>
<evidence type="ECO:0000313" key="13">
    <source>
        <dbReference type="EMBL" id="GGD17517.1"/>
    </source>
</evidence>
<dbReference type="Gene3D" id="3.40.50.620">
    <property type="entry name" value="HUPs"/>
    <property type="match status" value="2"/>
</dbReference>
<dbReference type="PANTHER" id="PTHR11946:SF93">
    <property type="entry name" value="VALINE--TRNA LIGASE, CHLOROPLASTIC_MITOCHONDRIAL 2"/>
    <property type="match status" value="1"/>
</dbReference>
<dbReference type="EC" id="6.1.1.9" evidence="2 10"/>
<dbReference type="InterPro" id="IPR009080">
    <property type="entry name" value="tRNAsynth_Ia_anticodon-bd"/>
</dbReference>
<dbReference type="AlphaFoldDB" id="A0A8J2V6R8"/>
<comment type="catalytic activity">
    <reaction evidence="9">
        <text>tRNA(Val) + L-valine + ATP = L-valyl-tRNA(Val) + AMP + diphosphate</text>
        <dbReference type="Rhea" id="RHEA:10704"/>
        <dbReference type="Rhea" id="RHEA-COMP:9672"/>
        <dbReference type="Rhea" id="RHEA-COMP:9708"/>
        <dbReference type="ChEBI" id="CHEBI:30616"/>
        <dbReference type="ChEBI" id="CHEBI:33019"/>
        <dbReference type="ChEBI" id="CHEBI:57762"/>
        <dbReference type="ChEBI" id="CHEBI:78442"/>
        <dbReference type="ChEBI" id="CHEBI:78537"/>
        <dbReference type="ChEBI" id="CHEBI:456215"/>
        <dbReference type="EC" id="6.1.1.9"/>
    </reaction>
</comment>
<dbReference type="InterPro" id="IPR014729">
    <property type="entry name" value="Rossmann-like_a/b/a_fold"/>
</dbReference>
<evidence type="ECO:0000256" key="5">
    <source>
        <dbReference type="ARBA" id="ARBA00022741"/>
    </source>
</evidence>
<dbReference type="GO" id="GO:0004832">
    <property type="term" value="F:valine-tRNA ligase activity"/>
    <property type="evidence" value="ECO:0007669"/>
    <property type="project" value="UniProtKB-UniRule"/>
</dbReference>
<dbReference type="InterPro" id="IPR009008">
    <property type="entry name" value="Val/Leu/Ile-tRNA-synth_edit"/>
</dbReference>
<dbReference type="Proteomes" id="UP000613582">
    <property type="component" value="Unassembled WGS sequence"/>
</dbReference>
<dbReference type="GO" id="GO:0006438">
    <property type="term" value="P:valyl-tRNA aminoacylation"/>
    <property type="evidence" value="ECO:0007669"/>
    <property type="project" value="UniProtKB-UniRule"/>
</dbReference>
<dbReference type="NCBIfam" id="TIGR00422">
    <property type="entry name" value="valS"/>
    <property type="match status" value="1"/>
</dbReference>
<keyword evidence="7" id="KW-0648">Protein biosynthesis</keyword>
<dbReference type="GO" id="GO:0005829">
    <property type="term" value="C:cytosol"/>
    <property type="evidence" value="ECO:0007669"/>
    <property type="project" value="TreeGrafter"/>
</dbReference>
<proteinExistence type="predicted"/>
<comment type="caution">
    <text evidence="13">The sequence shown here is derived from an EMBL/GenBank/DDBJ whole genome shotgun (WGS) entry which is preliminary data.</text>
</comment>
<evidence type="ECO:0000256" key="3">
    <source>
        <dbReference type="ARBA" id="ARBA00022490"/>
    </source>
</evidence>
<evidence type="ECO:0000259" key="12">
    <source>
        <dbReference type="Pfam" id="PF08264"/>
    </source>
</evidence>
<evidence type="ECO:0000313" key="14">
    <source>
        <dbReference type="Proteomes" id="UP000613582"/>
    </source>
</evidence>
<dbReference type="GO" id="GO:0005524">
    <property type="term" value="F:ATP binding"/>
    <property type="evidence" value="ECO:0007669"/>
    <property type="project" value="UniProtKB-KW"/>
</dbReference>
<feature type="domain" description="Aminoacyl-tRNA synthetase class Ia" evidence="11">
    <location>
        <begin position="21"/>
        <end position="581"/>
    </location>
</feature>
<organism evidence="13 14">
    <name type="scientific">Aquisalinus flavus</name>
    <dbReference type="NCBI Taxonomy" id="1526572"/>
    <lineage>
        <taxon>Bacteria</taxon>
        <taxon>Pseudomonadati</taxon>
        <taxon>Pseudomonadota</taxon>
        <taxon>Alphaproteobacteria</taxon>
        <taxon>Parvularculales</taxon>
        <taxon>Parvularculaceae</taxon>
        <taxon>Aquisalinus</taxon>
    </lineage>
</organism>
<evidence type="ECO:0000256" key="8">
    <source>
        <dbReference type="ARBA" id="ARBA00023146"/>
    </source>
</evidence>
<dbReference type="CDD" id="cd07962">
    <property type="entry name" value="Anticodon_Ia_Val"/>
    <property type="match status" value="1"/>
</dbReference>
<keyword evidence="14" id="KW-1185">Reference proteome</keyword>
<evidence type="ECO:0000256" key="10">
    <source>
        <dbReference type="NCBIfam" id="TIGR00422"/>
    </source>
</evidence>
<evidence type="ECO:0000256" key="1">
    <source>
        <dbReference type="ARBA" id="ARBA00004496"/>
    </source>
</evidence>
<keyword evidence="4 13" id="KW-0436">Ligase</keyword>
<dbReference type="FunFam" id="3.40.50.620:FF:000192">
    <property type="entry name" value="Valine--tRNA ligase"/>
    <property type="match status" value="1"/>
</dbReference>
<dbReference type="NCBIfam" id="NF009687">
    <property type="entry name" value="PRK13208.1"/>
    <property type="match status" value="1"/>
</dbReference>
<dbReference type="InterPro" id="IPR002300">
    <property type="entry name" value="aa-tRNA-synth_Ia"/>
</dbReference>
<dbReference type="SUPFAM" id="SSF47323">
    <property type="entry name" value="Anticodon-binding domain of a subclass of class I aminoacyl-tRNA synthetases"/>
    <property type="match status" value="1"/>
</dbReference>
<name>A0A8J2V6R8_9PROT</name>
<dbReference type="InterPro" id="IPR013155">
    <property type="entry name" value="M/V/L/I-tRNA-synth_anticd-bd"/>
</dbReference>
<keyword evidence="5" id="KW-0547">Nucleotide-binding</keyword>
<dbReference type="InterPro" id="IPR002303">
    <property type="entry name" value="Valyl-tRNA_ligase"/>
</dbReference>
<evidence type="ECO:0000256" key="6">
    <source>
        <dbReference type="ARBA" id="ARBA00022840"/>
    </source>
</evidence>
<keyword evidence="8" id="KW-0030">Aminoacyl-tRNA synthetase</keyword>
<dbReference type="Gene3D" id="1.10.730.10">
    <property type="entry name" value="Isoleucyl-tRNA Synthetase, Domain 1"/>
    <property type="match status" value="1"/>
</dbReference>
<dbReference type="PRINTS" id="PR00986">
    <property type="entry name" value="TRNASYNTHVAL"/>
</dbReference>
<evidence type="ECO:0000256" key="9">
    <source>
        <dbReference type="ARBA" id="ARBA00047552"/>
    </source>
</evidence>
<dbReference type="SUPFAM" id="SSF50677">
    <property type="entry name" value="ValRS/IleRS/LeuRS editing domain"/>
    <property type="match status" value="1"/>
</dbReference>
<dbReference type="GO" id="GO:0002161">
    <property type="term" value="F:aminoacyl-tRNA deacylase activity"/>
    <property type="evidence" value="ECO:0007669"/>
    <property type="project" value="InterPro"/>
</dbReference>
<dbReference type="EMBL" id="BMGH01000001">
    <property type="protein sequence ID" value="GGD17517.1"/>
    <property type="molecule type" value="Genomic_DNA"/>
</dbReference>
<dbReference type="Pfam" id="PF00133">
    <property type="entry name" value="tRNA-synt_1"/>
    <property type="match status" value="1"/>
</dbReference>
<dbReference type="SUPFAM" id="SSF52374">
    <property type="entry name" value="Nucleotidylyl transferase"/>
    <property type="match status" value="1"/>
</dbReference>
<comment type="subcellular location">
    <subcellularLocation>
        <location evidence="1">Cytoplasm</location>
    </subcellularLocation>
</comment>
<keyword evidence="3" id="KW-0963">Cytoplasm</keyword>
<dbReference type="PANTHER" id="PTHR11946">
    <property type="entry name" value="VALYL-TRNA SYNTHETASES"/>
    <property type="match status" value="1"/>
</dbReference>
<dbReference type="InterPro" id="IPR033705">
    <property type="entry name" value="Anticodon_Ia_Val"/>
</dbReference>
<reference evidence="13" key="1">
    <citation type="journal article" date="2014" name="Int. J. Syst. Evol. Microbiol.">
        <title>Complete genome sequence of Corynebacterium casei LMG S-19264T (=DSM 44701T), isolated from a smear-ripened cheese.</title>
        <authorList>
            <consortium name="US DOE Joint Genome Institute (JGI-PGF)"/>
            <person name="Walter F."/>
            <person name="Albersmeier A."/>
            <person name="Kalinowski J."/>
            <person name="Ruckert C."/>
        </authorList>
    </citation>
    <scope>NUCLEOTIDE SEQUENCE</scope>
    <source>
        <strain evidence="13">CGMCC 1.12921</strain>
    </source>
</reference>
<sequence>MSETTKKPEALDHAEMERRIRDFWEAEGVYKYDPDSGKPQFSVDTPPPYVSAAHLHVGHAMSYSQAEFLVRYKRMTGHEIFYPMGFDDNGLPTERFVEQTHKVNKKTISRADFRALCMEETAKGAVAYEEMWRDLGLSIDWRLRYSTIDEHCRRTSQLSFIDLYKKGEVVRSDDPVLWDTVYDTALAQADLEVMDRKGQLFDIAFRDPDGNDMVISTTRPELIPGCVALYHHPDDERYKPLAGKSASVPIFDYDVPLKTSEDVDPEFGTGLMMCCTFGDGEDVKKWRIDKLDTRLVIGRDGKMTALAGKYEGMDIGGARKAIVQDLDEAGFIRDQRRVDQAVSVGERSGQPVEFAMVPQWFIKVLDKKEQFLKRSAELNWFPEHMKIRLDQWIEGLKYDWNISRQRFYGVPFPVWYVQETGDVILADEADLPVDPTEDAPPQWAQEKYAGMTIVGEPDVMDTWMTSSVSAQINANWAGTQGRMGCDFPLSLRVQAFEIIRTWLFYSVVKSDLHAATLPWQQAMISGWGLNEQGKKISKRDLEKFTDENGYNRYDPHSVIREYGADALRYWAAGARLGSDLRYHEKDVKVGRKLVIKMWNVARLIEMYLEGYDRDAAKVPLADRAVEDRWVLSGLDKLIGDVTRGFEGYDYAIGREALDKYFWNTLCDNYLEIVKERLRKPEVFGETSQKAAQDTLVEVLRTVLALFAPYVPFITEELYQKFYAADEGGASLHKSSWPEKQGREDAVAGETMKSLLAVIEAWRFMRTRDKIPFSTGIDVLTVHLEGEVAHMKEAIEANADTLKSALRARSIKVDGGTGTETNRDGLTLSYTVVEE</sequence>
<gene>
    <name evidence="13" type="primary">valS</name>
    <name evidence="13" type="ORF">GCM10011342_27880</name>
</gene>
<evidence type="ECO:0000256" key="4">
    <source>
        <dbReference type="ARBA" id="ARBA00022598"/>
    </source>
</evidence>
<protein>
    <recommendedName>
        <fullName evidence="2 10">Valine--tRNA ligase</fullName>
        <ecNumber evidence="2 10">6.1.1.9</ecNumber>
    </recommendedName>
</protein>
<accession>A0A8J2V6R8</accession>